<feature type="transmembrane region" description="Helical" evidence="5">
    <location>
        <begin position="193"/>
        <end position="219"/>
    </location>
</feature>
<evidence type="ECO:0000256" key="4">
    <source>
        <dbReference type="ARBA" id="ARBA00023136"/>
    </source>
</evidence>
<reference evidence="9" key="1">
    <citation type="submission" date="2021-02" db="EMBL/GenBank/DDBJ databases">
        <authorList>
            <person name="Nowell W R."/>
        </authorList>
    </citation>
    <scope>NUCLEOTIDE SEQUENCE</scope>
</reference>
<feature type="transmembrane region" description="Helical" evidence="5">
    <location>
        <begin position="377"/>
        <end position="398"/>
    </location>
</feature>
<feature type="transmembrane region" description="Helical" evidence="5">
    <location>
        <begin position="261"/>
        <end position="279"/>
    </location>
</feature>
<feature type="transmembrane region" description="Helical" evidence="5">
    <location>
        <begin position="139"/>
        <end position="159"/>
    </location>
</feature>
<proteinExistence type="predicted"/>
<dbReference type="OrthoDB" id="3936150at2759"/>
<keyword evidence="10" id="KW-1185">Reference proteome</keyword>
<dbReference type="EMBL" id="CAJNOI010000007">
    <property type="protein sequence ID" value="CAF0760171.1"/>
    <property type="molecule type" value="Genomic_DNA"/>
</dbReference>
<dbReference type="PANTHER" id="PTHR24064">
    <property type="entry name" value="SOLUTE CARRIER FAMILY 22 MEMBER"/>
    <property type="match status" value="1"/>
</dbReference>
<dbReference type="GO" id="GO:0022857">
    <property type="term" value="F:transmembrane transporter activity"/>
    <property type="evidence" value="ECO:0007669"/>
    <property type="project" value="InterPro"/>
</dbReference>
<organism evidence="9 10">
    <name type="scientific">Adineta steineri</name>
    <dbReference type="NCBI Taxonomy" id="433720"/>
    <lineage>
        <taxon>Eukaryota</taxon>
        <taxon>Metazoa</taxon>
        <taxon>Spiralia</taxon>
        <taxon>Gnathifera</taxon>
        <taxon>Rotifera</taxon>
        <taxon>Eurotatoria</taxon>
        <taxon>Bdelloidea</taxon>
        <taxon>Adinetida</taxon>
        <taxon>Adinetidae</taxon>
        <taxon>Adineta</taxon>
    </lineage>
</organism>
<dbReference type="Gene3D" id="1.20.1250.20">
    <property type="entry name" value="MFS general substrate transporter like domains"/>
    <property type="match status" value="1"/>
</dbReference>
<feature type="transmembrane region" description="Helical" evidence="5">
    <location>
        <begin position="166"/>
        <end position="187"/>
    </location>
</feature>
<protein>
    <recommendedName>
        <fullName evidence="6">Major facilitator superfamily (MFS) profile domain-containing protein</fullName>
    </recommendedName>
</protein>
<evidence type="ECO:0000256" key="2">
    <source>
        <dbReference type="ARBA" id="ARBA00022692"/>
    </source>
</evidence>
<dbReference type="CDD" id="cd17317">
    <property type="entry name" value="MFS_SLC22"/>
    <property type="match status" value="1"/>
</dbReference>
<name>A0A813TPB6_9BILA</name>
<evidence type="ECO:0000259" key="6">
    <source>
        <dbReference type="PROSITE" id="PS50850"/>
    </source>
</evidence>
<feature type="domain" description="Major facilitator superfamily (MFS) profile" evidence="6">
    <location>
        <begin position="86"/>
        <end position="526"/>
    </location>
</feature>
<feature type="transmembrane region" description="Helical" evidence="5">
    <location>
        <begin position="498"/>
        <end position="521"/>
    </location>
</feature>
<comment type="caution">
    <text evidence="9">The sequence shown here is derived from an EMBL/GenBank/DDBJ whole genome shotgun (WGS) entry which is preliminary data.</text>
</comment>
<evidence type="ECO:0000313" key="7">
    <source>
        <dbReference type="EMBL" id="CAF0760171.1"/>
    </source>
</evidence>
<dbReference type="EMBL" id="CAJNOM010000019">
    <property type="protein sequence ID" value="CAF0814116.1"/>
    <property type="molecule type" value="Genomic_DNA"/>
</dbReference>
<feature type="transmembrane region" description="Helical" evidence="5">
    <location>
        <begin position="231"/>
        <end position="255"/>
    </location>
</feature>
<accession>A0A813TPB6</accession>
<dbReference type="InterPro" id="IPR036259">
    <property type="entry name" value="MFS_trans_sf"/>
</dbReference>
<dbReference type="GO" id="GO:0016020">
    <property type="term" value="C:membrane"/>
    <property type="evidence" value="ECO:0007669"/>
    <property type="project" value="UniProtKB-SubCell"/>
</dbReference>
<feature type="transmembrane region" description="Helical" evidence="5">
    <location>
        <begin position="343"/>
        <end position="365"/>
    </location>
</feature>
<keyword evidence="3 5" id="KW-1133">Transmembrane helix</keyword>
<feature type="transmembrane region" description="Helical" evidence="5">
    <location>
        <begin position="21"/>
        <end position="38"/>
    </location>
</feature>
<dbReference type="PROSITE" id="PS50850">
    <property type="entry name" value="MFS"/>
    <property type="match status" value="1"/>
</dbReference>
<keyword evidence="2 5" id="KW-0812">Transmembrane</keyword>
<evidence type="ECO:0000256" key="1">
    <source>
        <dbReference type="ARBA" id="ARBA00004141"/>
    </source>
</evidence>
<evidence type="ECO:0000313" key="10">
    <source>
        <dbReference type="Proteomes" id="UP000663832"/>
    </source>
</evidence>
<dbReference type="Proteomes" id="UP000663832">
    <property type="component" value="Unassembled WGS sequence"/>
</dbReference>
<keyword evidence="4 5" id="KW-0472">Membrane</keyword>
<sequence>MKFDTFLATVDDWGKFQKVKYTLICLTYMLPSIMVYTYTFTAATPKFRCVNPDNITQDEYNQLNNNIFKANFQPTKEQCEGTEKNLALSECQRCYIQSNDTDKISLKKCNEYVYDRKHYKRTLVEEWTMVCDRSDYRSIVQIVFFIGYMVGSIFFGALADKYGRRPIMSVSFILMSISGFLCAYGPQKAYGVLPSYIIFIIARFLLACSTRGISVSGFVLGSEIVGPSKRLLTGIVIEYFFAFGQLFLVSFAYFIRTWRALTGAISLFTVPFIFFYFVLPESPRWLISKGRFDEAEKILRRIAVDNKRNFDRDAYQQVKDEQEKNMLDKHNQEGVMGLVKSKIMFILSMNLFFQWLVQNLVFYGVSQNTGSWDLDPYLSFTVSAFVELLAYVLVHLILDRVGRKIPYCLFVLLFGIVAILVLPVQYLLTANSTAQSALMIIINVSLKFLASASYAIIYIYANELFPTNVRNTCMGICSMVARIGAIIGTFCNGSLTRIWIHLPILLYGIVSLIAAFLALMFPETLNKPLPQTYADVERMISIGFRRGKPESILIDGIEHEGQLLTKNYEDNTIKEHLQENDLNDNKL</sequence>
<evidence type="ECO:0000313" key="9">
    <source>
        <dbReference type="EMBL" id="CAF0814116.1"/>
    </source>
</evidence>
<dbReference type="InterPro" id="IPR020846">
    <property type="entry name" value="MFS_dom"/>
</dbReference>
<evidence type="ECO:0000256" key="3">
    <source>
        <dbReference type="ARBA" id="ARBA00022989"/>
    </source>
</evidence>
<dbReference type="InterPro" id="IPR005828">
    <property type="entry name" value="MFS_sugar_transport-like"/>
</dbReference>
<evidence type="ECO:0000256" key="5">
    <source>
        <dbReference type="SAM" id="Phobius"/>
    </source>
</evidence>
<dbReference type="Proteomes" id="UP000663877">
    <property type="component" value="Unassembled WGS sequence"/>
</dbReference>
<feature type="transmembrane region" description="Helical" evidence="5">
    <location>
        <begin position="440"/>
        <end position="461"/>
    </location>
</feature>
<gene>
    <name evidence="7" type="ORF">BJG266_LOCUS2958</name>
    <name evidence="8" type="ORF">QVE165_LOCUS2488</name>
    <name evidence="9" type="ORF">QVE165_LOCUS4899</name>
</gene>
<evidence type="ECO:0000313" key="8">
    <source>
        <dbReference type="EMBL" id="CAF0768881.1"/>
    </source>
</evidence>
<dbReference type="EMBL" id="CAJNOM010000008">
    <property type="protein sequence ID" value="CAF0768881.1"/>
    <property type="molecule type" value="Genomic_DNA"/>
</dbReference>
<feature type="transmembrane region" description="Helical" evidence="5">
    <location>
        <begin position="405"/>
        <end position="428"/>
    </location>
</feature>
<dbReference type="AlphaFoldDB" id="A0A813TPB6"/>
<dbReference type="Pfam" id="PF00083">
    <property type="entry name" value="Sugar_tr"/>
    <property type="match status" value="1"/>
</dbReference>
<comment type="subcellular location">
    <subcellularLocation>
        <location evidence="1">Membrane</location>
        <topology evidence="1">Multi-pass membrane protein</topology>
    </subcellularLocation>
</comment>
<dbReference type="SUPFAM" id="SSF103473">
    <property type="entry name" value="MFS general substrate transporter"/>
    <property type="match status" value="1"/>
</dbReference>